<dbReference type="Proteomes" id="UP000723463">
    <property type="component" value="Unassembled WGS sequence"/>
</dbReference>
<accession>A0A9P6FEL3</accession>
<gene>
    <name evidence="1" type="ORF">EC957_005695</name>
</gene>
<dbReference type="EMBL" id="JAAAXW010000026">
    <property type="protein sequence ID" value="KAF9548761.1"/>
    <property type="molecule type" value="Genomic_DNA"/>
</dbReference>
<evidence type="ECO:0000313" key="1">
    <source>
        <dbReference type="EMBL" id="KAF9548761.1"/>
    </source>
</evidence>
<reference evidence="1" key="1">
    <citation type="journal article" date="2020" name="Fungal Divers.">
        <title>Resolving the Mortierellaceae phylogeny through synthesis of multi-gene phylogenetics and phylogenomics.</title>
        <authorList>
            <person name="Vandepol N."/>
            <person name="Liber J."/>
            <person name="Desiro A."/>
            <person name="Na H."/>
            <person name="Kennedy M."/>
            <person name="Barry K."/>
            <person name="Grigoriev I.V."/>
            <person name="Miller A.N."/>
            <person name="O'Donnell K."/>
            <person name="Stajich J.E."/>
            <person name="Bonito G."/>
        </authorList>
    </citation>
    <scope>NUCLEOTIDE SEQUENCE</scope>
    <source>
        <strain evidence="1">NRRL 2591</strain>
    </source>
</reference>
<comment type="caution">
    <text evidence="1">The sequence shown here is derived from an EMBL/GenBank/DDBJ whole genome shotgun (WGS) entry which is preliminary data.</text>
</comment>
<keyword evidence="2" id="KW-1185">Reference proteome</keyword>
<sequence>MRKHPPRLKILHLQILPPFQNPDNQLQFLQSVTSPRPFHHRICEIDLTAPLAEVSENEEAEGKEGVDDFLEEFGMSVRTVLASEEKQSRQWFQAKGWVWGEAKPFQVRAPSNQFLDPWCDLWGKVRSEFDHIREP</sequence>
<proteinExistence type="predicted"/>
<name>A0A9P6FEL3_9FUNG</name>
<protein>
    <submittedName>
        <fullName evidence="1">Uncharacterized protein</fullName>
    </submittedName>
</protein>
<organism evidence="1 2">
    <name type="scientific">Mortierella hygrophila</name>
    <dbReference type="NCBI Taxonomy" id="979708"/>
    <lineage>
        <taxon>Eukaryota</taxon>
        <taxon>Fungi</taxon>
        <taxon>Fungi incertae sedis</taxon>
        <taxon>Mucoromycota</taxon>
        <taxon>Mortierellomycotina</taxon>
        <taxon>Mortierellomycetes</taxon>
        <taxon>Mortierellales</taxon>
        <taxon>Mortierellaceae</taxon>
        <taxon>Mortierella</taxon>
    </lineage>
</organism>
<dbReference type="AlphaFoldDB" id="A0A9P6FEL3"/>
<evidence type="ECO:0000313" key="2">
    <source>
        <dbReference type="Proteomes" id="UP000723463"/>
    </source>
</evidence>